<dbReference type="Proteomes" id="UP000502041">
    <property type="component" value="Chromosome"/>
</dbReference>
<accession>A0A6H2H7E9</accession>
<evidence type="ECO:0008006" key="4">
    <source>
        <dbReference type="Google" id="ProtNLM"/>
    </source>
</evidence>
<sequence length="716" mass="77196">MKTKNKKNIAHPLNQLATALFGIALLQASAAQAQGVGIASMGATGGLQIPSAYVLGSGEMALSFGDYQNPKLGDFSRHQNFTLGFGVLPGVELFGRFAEYTNPNKDADGARNANGPRDISANIKWQLPIDLPGLPKLAIGASDLSGGAVYFKSQYAVASDQYGPLRWSLGYARGTPSLGRIGNPKVLDGLFGGGELKLGTSRATLLAESDGTQRHAGLRYYSDQISWLGDSQLVGTVQRSFGATTFSGQAADSTNFNVSLILPMGTSDAKRQAKANASKPLPALSVLPAMSDLSTADAGMSATAADRMDDLARLLRSIGLDRIRIGMLGQQLVVEYENYRYLHNEADALGLVLGLAVETAPAGTSRVHAITRKVGQIVLETSVDALAYQAFLRDGDASLVRSSMGSGRLPGYDDSGVQWAQGNAGAGSRKSWLRLQIRPLLNYTLGTEYGAFDYSLAAQLRSTVGLWRGAELYTDVVQRVSNSRNVEPAGIFASSRQTNGLQTVALQQSFWLGERSFTSVGAGRYNYTDRGAEGESILFLPWNDDSLHVRGSYMQHQADVLPRVLEAYSGSYRWRMNTTTWLEAGYQQYTDRSTGPSVAFTRWFGDVALQLFARKGGSATFVGLSLTVPLTPREGMGAGLIQVSGNPSYTQSIRTQRTSALVTGNFIANDAVRPVALNYQPEVELLNSGRIAPSYIKDQLQRMRESFYLFGRDKLN</sequence>
<dbReference type="Pfam" id="PF06082">
    <property type="entry name" value="YjbH"/>
    <property type="match status" value="2"/>
</dbReference>
<keyword evidence="1" id="KW-0732">Signal</keyword>
<feature type="chain" id="PRO_5026071523" description="Exopolysaccharide biosynthesis protein YbjH" evidence="1">
    <location>
        <begin position="34"/>
        <end position="716"/>
    </location>
</feature>
<proteinExistence type="predicted"/>
<name>A0A6H2H7E9_9BURK</name>
<evidence type="ECO:0000256" key="1">
    <source>
        <dbReference type="SAM" id="SignalP"/>
    </source>
</evidence>
<reference evidence="2 3" key="1">
    <citation type="submission" date="2020-04" db="EMBL/GenBank/DDBJ databases">
        <title>Complete genome of a Psychrophilic, Marine, Gas Vacuolate Bacterium Polaromonas vacuolata KCTC 22033T.</title>
        <authorList>
            <person name="Hwang K."/>
            <person name="Kim K.M."/>
        </authorList>
    </citation>
    <scope>NUCLEOTIDE SEQUENCE [LARGE SCALE GENOMIC DNA]</scope>
    <source>
        <strain evidence="2 3">KCTC 22033</strain>
    </source>
</reference>
<dbReference type="InterPro" id="IPR010344">
    <property type="entry name" value="YbjH"/>
</dbReference>
<evidence type="ECO:0000313" key="2">
    <source>
        <dbReference type="EMBL" id="QJC55789.1"/>
    </source>
</evidence>
<dbReference type="EMBL" id="CP051461">
    <property type="protein sequence ID" value="QJC55789.1"/>
    <property type="molecule type" value="Genomic_DNA"/>
</dbReference>
<gene>
    <name evidence="2" type="ORF">HC248_01072</name>
</gene>
<keyword evidence="3" id="KW-1185">Reference proteome</keyword>
<protein>
    <recommendedName>
        <fullName evidence="4">Exopolysaccharide biosynthesis protein YbjH</fullName>
    </recommendedName>
</protein>
<evidence type="ECO:0000313" key="3">
    <source>
        <dbReference type="Proteomes" id="UP000502041"/>
    </source>
</evidence>
<feature type="signal peptide" evidence="1">
    <location>
        <begin position="1"/>
        <end position="33"/>
    </location>
</feature>
<dbReference type="AlphaFoldDB" id="A0A6H2H7E9"/>
<organism evidence="2 3">
    <name type="scientific">Polaromonas vacuolata</name>
    <dbReference type="NCBI Taxonomy" id="37448"/>
    <lineage>
        <taxon>Bacteria</taxon>
        <taxon>Pseudomonadati</taxon>
        <taxon>Pseudomonadota</taxon>
        <taxon>Betaproteobacteria</taxon>
        <taxon>Burkholderiales</taxon>
        <taxon>Comamonadaceae</taxon>
        <taxon>Polaromonas</taxon>
    </lineage>
</organism>
<dbReference type="KEGG" id="pvac:HC248_01072"/>
<dbReference type="RefSeq" id="WP_168921599.1">
    <property type="nucleotide sequence ID" value="NZ_CP051461.1"/>
</dbReference>